<dbReference type="InterPro" id="IPR013783">
    <property type="entry name" value="Ig-like_fold"/>
</dbReference>
<dbReference type="SUPFAM" id="SSF49303">
    <property type="entry name" value="beta-Galactosidase/glucuronidase domain"/>
    <property type="match status" value="1"/>
</dbReference>
<protein>
    <recommendedName>
        <fullName evidence="1">Beta-galactosidase domain-containing protein</fullName>
    </recommendedName>
</protein>
<evidence type="ECO:0000313" key="3">
    <source>
        <dbReference type="Proteomes" id="UP000034196"/>
    </source>
</evidence>
<dbReference type="STRING" id="1428628.WN71_028645"/>
<sequence length="176" mass="18592">MFRWQGIVRYVIDRRPAPRPHAGPHERGTAAPVWIKCHRHEGVVVGNHRRLPGLGGLAGEWRLALADGRTLTGPARLPDLRPGETAAVPLPFAVPAEGGEAWLTLWVTLAEARPWAPRGTVVCAPRTRLRGPAGSRPSPGVGPVKPVGVDVDAVGPVVRSGVPVAGGEVAGRLVRC</sequence>
<proteinExistence type="predicted"/>
<organism evidence="2 3">
    <name type="scientific">Streptomyces mangrovisoli</name>
    <dbReference type="NCBI Taxonomy" id="1428628"/>
    <lineage>
        <taxon>Bacteria</taxon>
        <taxon>Bacillati</taxon>
        <taxon>Actinomycetota</taxon>
        <taxon>Actinomycetes</taxon>
        <taxon>Kitasatosporales</taxon>
        <taxon>Streptomycetaceae</taxon>
        <taxon>Streptomyces</taxon>
    </lineage>
</organism>
<dbReference type="InterPro" id="IPR036156">
    <property type="entry name" value="Beta-gal/glucu_dom_sf"/>
</dbReference>
<accession>A0A1J4NQL4</accession>
<feature type="domain" description="Beta-galactosidase" evidence="1">
    <location>
        <begin position="44"/>
        <end position="124"/>
    </location>
</feature>
<keyword evidence="3" id="KW-1185">Reference proteome</keyword>
<dbReference type="InterPro" id="IPR032312">
    <property type="entry name" value="LacZ_4"/>
</dbReference>
<dbReference type="AlphaFoldDB" id="A0A1J4NQL4"/>
<dbReference type="Pfam" id="PF16353">
    <property type="entry name" value="LacZ_4"/>
    <property type="match status" value="1"/>
</dbReference>
<dbReference type="Gene3D" id="2.60.40.10">
    <property type="entry name" value="Immunoglobulins"/>
    <property type="match status" value="1"/>
</dbReference>
<name>A0A1J4NQL4_9ACTN</name>
<evidence type="ECO:0000313" key="2">
    <source>
        <dbReference type="EMBL" id="OIJ64434.1"/>
    </source>
</evidence>
<evidence type="ECO:0000259" key="1">
    <source>
        <dbReference type="Pfam" id="PF16353"/>
    </source>
</evidence>
<dbReference type="EMBL" id="LAVA02000080">
    <property type="protein sequence ID" value="OIJ64434.1"/>
    <property type="molecule type" value="Genomic_DNA"/>
</dbReference>
<gene>
    <name evidence="2" type="ORF">WN71_028645</name>
</gene>
<dbReference type="GO" id="GO:0005975">
    <property type="term" value="P:carbohydrate metabolic process"/>
    <property type="evidence" value="ECO:0007669"/>
    <property type="project" value="UniProtKB-ARBA"/>
</dbReference>
<reference evidence="2" key="1">
    <citation type="submission" date="2016-10" db="EMBL/GenBank/DDBJ databases">
        <title>Genome sequence of Streptomyces mangrovisoli MUSC 149.</title>
        <authorList>
            <person name="Lee L.-H."/>
            <person name="Ser H.-L."/>
        </authorList>
    </citation>
    <scope>NUCLEOTIDE SEQUENCE [LARGE SCALE GENOMIC DNA]</scope>
    <source>
        <strain evidence="2">MUSC 149</strain>
    </source>
</reference>
<comment type="caution">
    <text evidence="2">The sequence shown here is derived from an EMBL/GenBank/DDBJ whole genome shotgun (WGS) entry which is preliminary data.</text>
</comment>
<dbReference type="Proteomes" id="UP000034196">
    <property type="component" value="Unassembled WGS sequence"/>
</dbReference>